<keyword evidence="3" id="KW-1185">Reference proteome</keyword>
<dbReference type="GO" id="GO:0003676">
    <property type="term" value="F:nucleic acid binding"/>
    <property type="evidence" value="ECO:0007669"/>
    <property type="project" value="InterPro"/>
</dbReference>
<dbReference type="STRING" id="1227457.C451_05920"/>
<accession>M0NAH4</accession>
<dbReference type="InterPro" id="IPR011856">
    <property type="entry name" value="tRNA_endonuc-like_dom_sf"/>
</dbReference>
<sequence>MPIDLGLWRIGDDGDFHRVSSTNLDSEERLERFLLQDANVLGQPLLVIDRQITTPSGKRLDILAIDESGDLHVVELKRDRSPRDVTAQIIDYASWVRHLDYQAVKELYESSKEHDDTFEAGYDSAFSPTQDDTPSGPEEVNSQHLLTIVSSELDGSTERIIEYLSEEFEVPINAVRFNYYMEEGREYIARTWLKDPYESEESEEESTQESWNGHDFYANFGQNEYRRWEDAREYGFITGGHGEWYHRTMGKATEGKRIFVNNPGEGYIGVGIVTQEKTPAPEFTINIEGKKNDIPITDASLEGDLSRDEEDPDLREYLIGVDWIRTRDIDDAFWEKGLYANQNTVTRLRDQQTLDRLYEVFDINSS</sequence>
<evidence type="ECO:0000313" key="2">
    <source>
        <dbReference type="EMBL" id="EMA54881.1"/>
    </source>
</evidence>
<evidence type="ECO:0000256" key="1">
    <source>
        <dbReference type="SAM" id="MobiDB-lite"/>
    </source>
</evidence>
<evidence type="ECO:0008006" key="4">
    <source>
        <dbReference type="Google" id="ProtNLM"/>
    </source>
</evidence>
<evidence type="ECO:0000313" key="3">
    <source>
        <dbReference type="Proteomes" id="UP000011680"/>
    </source>
</evidence>
<dbReference type="OrthoDB" id="102225at2157"/>
<dbReference type="Gene3D" id="3.40.1350.10">
    <property type="match status" value="1"/>
</dbReference>
<protein>
    <recommendedName>
        <fullName evidence="4">DUF91 domain-containing protein</fullName>
    </recommendedName>
</protein>
<name>M0NAH4_9EURY</name>
<dbReference type="RefSeq" id="WP_007738645.1">
    <property type="nucleotide sequence ID" value="NZ_AOMF01000123.1"/>
</dbReference>
<dbReference type="eggNOG" id="arCOG07683">
    <property type="taxonomic scope" value="Archaea"/>
</dbReference>
<reference evidence="2 3" key="1">
    <citation type="journal article" date="2014" name="PLoS Genet.">
        <title>Phylogenetically driven sequencing of extremely halophilic archaea reveals strategies for static and dynamic osmo-response.</title>
        <authorList>
            <person name="Becker E.A."/>
            <person name="Seitzer P.M."/>
            <person name="Tritt A."/>
            <person name="Larsen D."/>
            <person name="Krusor M."/>
            <person name="Yao A.I."/>
            <person name="Wu D."/>
            <person name="Madern D."/>
            <person name="Eisen J.A."/>
            <person name="Darling A.E."/>
            <person name="Facciotti M.T."/>
        </authorList>
    </citation>
    <scope>NUCLEOTIDE SEQUENCE [LARGE SCALE GENOMIC DNA]</scope>
    <source>
        <strain evidence="2 3">JCM 13552</strain>
    </source>
</reference>
<comment type="caution">
    <text evidence="2">The sequence shown here is derived from an EMBL/GenBank/DDBJ whole genome shotgun (WGS) entry which is preliminary data.</text>
</comment>
<feature type="region of interest" description="Disordered" evidence="1">
    <location>
        <begin position="118"/>
        <end position="139"/>
    </location>
</feature>
<dbReference type="PATRIC" id="fig|1227457.3.peg.1046"/>
<organism evidence="2 3">
    <name type="scientific">Halococcus thailandensis JCM 13552</name>
    <dbReference type="NCBI Taxonomy" id="1227457"/>
    <lineage>
        <taxon>Archaea</taxon>
        <taxon>Methanobacteriati</taxon>
        <taxon>Methanobacteriota</taxon>
        <taxon>Stenosarchaea group</taxon>
        <taxon>Halobacteria</taxon>
        <taxon>Halobacteriales</taxon>
        <taxon>Halococcaceae</taxon>
        <taxon>Halococcus</taxon>
    </lineage>
</organism>
<dbReference type="AlphaFoldDB" id="M0NAH4"/>
<dbReference type="EMBL" id="AOMF01000123">
    <property type="protein sequence ID" value="EMA54881.1"/>
    <property type="molecule type" value="Genomic_DNA"/>
</dbReference>
<gene>
    <name evidence="2" type="ORF">C451_05920</name>
</gene>
<proteinExistence type="predicted"/>
<dbReference type="Proteomes" id="UP000011680">
    <property type="component" value="Unassembled WGS sequence"/>
</dbReference>